<sequence>MDSVEQKEGEARVMALLIEPLLRRGLARPSAVSKGQFEDMKADICKRLAYMTPANLGALEEIVAANPAGKDRDRLPIGPVVLGYAADVQPPSDTASPLMRAVFSSATGLEAIQGGWSPELLGQVRRTRKWPGRFALTQIRNGADDNVRLMRRLEERIATGAALEGADQAWRDRRLAALRKCEEIREMGLKG</sequence>
<name>A0A2C9CQ73_9RHOB</name>
<dbReference type="AlphaFoldDB" id="A0A2C9CQ73"/>
<keyword evidence="2" id="KW-1185">Reference proteome</keyword>
<evidence type="ECO:0000313" key="2">
    <source>
        <dbReference type="Proteomes" id="UP000220034"/>
    </source>
</evidence>
<accession>A0A2C9CQ73</accession>
<evidence type="ECO:0000313" key="1">
    <source>
        <dbReference type="EMBL" id="SOH93357.1"/>
    </source>
</evidence>
<dbReference type="Proteomes" id="UP000220034">
    <property type="component" value="Unassembled WGS sequence"/>
</dbReference>
<proteinExistence type="predicted"/>
<reference evidence="2" key="1">
    <citation type="submission" date="2017-09" db="EMBL/GenBank/DDBJ databases">
        <authorList>
            <person name="Varghese N."/>
            <person name="Submissions S."/>
        </authorList>
    </citation>
    <scope>NUCLEOTIDE SEQUENCE [LARGE SCALE GENOMIC DNA]</scope>
    <source>
        <strain evidence="2">C7</strain>
    </source>
</reference>
<protein>
    <submittedName>
        <fullName evidence="1">Uncharacterized protein</fullName>
    </submittedName>
</protein>
<dbReference type="OrthoDB" id="7778116at2"/>
<dbReference type="RefSeq" id="WP_097928945.1">
    <property type="nucleotide sequence ID" value="NZ_OCTN01000002.1"/>
</dbReference>
<dbReference type="EMBL" id="OCTN01000002">
    <property type="protein sequence ID" value="SOH93357.1"/>
    <property type="molecule type" value="Genomic_DNA"/>
</dbReference>
<organism evidence="1 2">
    <name type="scientific">Pontivivens marinum</name>
    <dbReference type="NCBI Taxonomy" id="1690039"/>
    <lineage>
        <taxon>Bacteria</taxon>
        <taxon>Pseudomonadati</taxon>
        <taxon>Pseudomonadota</taxon>
        <taxon>Alphaproteobacteria</taxon>
        <taxon>Rhodobacterales</taxon>
        <taxon>Paracoccaceae</taxon>
        <taxon>Pontivivens</taxon>
    </lineage>
</organism>
<gene>
    <name evidence="1" type="ORF">SAMN06273572_10233</name>
</gene>